<dbReference type="GO" id="GO:0005737">
    <property type="term" value="C:cytoplasm"/>
    <property type="evidence" value="ECO:0007669"/>
    <property type="project" value="TreeGrafter"/>
</dbReference>
<dbReference type="InterPro" id="IPR032675">
    <property type="entry name" value="LRR_dom_sf"/>
</dbReference>
<dbReference type="Pfam" id="PF13855">
    <property type="entry name" value="LRR_8"/>
    <property type="match status" value="1"/>
</dbReference>
<dbReference type="Pfam" id="PF13676">
    <property type="entry name" value="TIR_2"/>
    <property type="match status" value="1"/>
</dbReference>
<dbReference type="Proteomes" id="UP000764045">
    <property type="component" value="Unassembled WGS sequence"/>
</dbReference>
<name>A0A938WPQ0_9BACT</name>
<dbReference type="PANTHER" id="PTHR48051:SF1">
    <property type="entry name" value="RAS SUPPRESSOR PROTEIN 1"/>
    <property type="match status" value="1"/>
</dbReference>
<dbReference type="Gene3D" id="3.80.10.10">
    <property type="entry name" value="Ribonuclease Inhibitor"/>
    <property type="match status" value="1"/>
</dbReference>
<evidence type="ECO:0000313" key="5">
    <source>
        <dbReference type="Proteomes" id="UP000764045"/>
    </source>
</evidence>
<comment type="caution">
    <text evidence="4">The sequence shown here is derived from an EMBL/GenBank/DDBJ whole genome shotgun (WGS) entry which is preliminary data.</text>
</comment>
<keyword evidence="1" id="KW-0433">Leucine-rich repeat</keyword>
<dbReference type="RefSeq" id="WP_205111698.1">
    <property type="nucleotide sequence ID" value="NZ_JACJJL010000032.1"/>
</dbReference>
<dbReference type="SUPFAM" id="SSF52058">
    <property type="entry name" value="L domain-like"/>
    <property type="match status" value="1"/>
</dbReference>
<sequence length="348" mass="39955">MDYPIEITGKTIKQVTKLNLSNLGLTEIPENIFLYTNLTKLTLSGNQIRNIPKDILKLRKLKTIDLSKNEIKTLQSALFKLPNLRTLNLYCNSITALPKQFYDSSITCLIAGHNRLTAVDFEKLHNIESLDLTYNQLTSIHIGLEAWKLRLLRIKGNPIENCSIDNAVKRHLDYLDIDINEYTNKKTSIMETRGTVIKKDTGIHHIFISYSHDDTRWLEKLKKHLKGLESYYDFEEWDDQKLKASDEWDKEISDALERSTIAICLVSASFMASDYIRGKELPPLFKKAKENGTKIIPLMVSPCGVFEDSWLSKYQAAGNPQETLSECTDAEAERRLANLMRDLKELIK</sequence>
<dbReference type="SMART" id="SM00369">
    <property type="entry name" value="LRR_TYP"/>
    <property type="match status" value="5"/>
</dbReference>
<keyword evidence="5" id="KW-1185">Reference proteome</keyword>
<evidence type="ECO:0000259" key="3">
    <source>
        <dbReference type="PROSITE" id="PS50104"/>
    </source>
</evidence>
<reference evidence="4 5" key="1">
    <citation type="journal article" date="2021" name="Sci. Rep.">
        <title>The distribution of antibiotic resistance genes in chicken gut microbiota commensals.</title>
        <authorList>
            <person name="Juricova H."/>
            <person name="Matiasovicova J."/>
            <person name="Kubasova T."/>
            <person name="Cejkova D."/>
            <person name="Rychlik I."/>
        </authorList>
    </citation>
    <scope>NUCLEOTIDE SEQUENCE [LARGE SCALE GENOMIC DNA]</scope>
    <source>
        <strain evidence="4 5">An819</strain>
    </source>
</reference>
<keyword evidence="2" id="KW-0677">Repeat</keyword>
<dbReference type="AlphaFoldDB" id="A0A938WPQ0"/>
<dbReference type="PROSITE" id="PS51450">
    <property type="entry name" value="LRR"/>
    <property type="match status" value="1"/>
</dbReference>
<dbReference type="InterPro" id="IPR001611">
    <property type="entry name" value="Leu-rich_rpt"/>
</dbReference>
<dbReference type="SUPFAM" id="SSF52200">
    <property type="entry name" value="Toll/Interleukin receptor TIR domain"/>
    <property type="match status" value="1"/>
</dbReference>
<protein>
    <submittedName>
        <fullName evidence="4">Leucine-rich repeat domain-containing protein</fullName>
    </submittedName>
</protein>
<evidence type="ECO:0000313" key="4">
    <source>
        <dbReference type="EMBL" id="MBM6662857.1"/>
    </source>
</evidence>
<dbReference type="InterPro" id="IPR000157">
    <property type="entry name" value="TIR_dom"/>
</dbReference>
<dbReference type="SMART" id="SM00255">
    <property type="entry name" value="TIR"/>
    <property type="match status" value="1"/>
</dbReference>
<feature type="domain" description="TIR" evidence="3">
    <location>
        <begin position="202"/>
        <end position="340"/>
    </location>
</feature>
<organism evidence="4 5">
    <name type="scientific">Marseilla massiliensis</name>
    <dbReference type="NCBI Taxonomy" id="1841864"/>
    <lineage>
        <taxon>Bacteria</taxon>
        <taxon>Pseudomonadati</taxon>
        <taxon>Bacteroidota</taxon>
        <taxon>Bacteroidia</taxon>
        <taxon>Bacteroidales</taxon>
        <taxon>Prevotellaceae</taxon>
        <taxon>Marseilla</taxon>
    </lineage>
</organism>
<dbReference type="Pfam" id="PF00560">
    <property type="entry name" value="LRR_1"/>
    <property type="match status" value="1"/>
</dbReference>
<evidence type="ECO:0000256" key="1">
    <source>
        <dbReference type="ARBA" id="ARBA00022614"/>
    </source>
</evidence>
<gene>
    <name evidence="4" type="ORF">H6B30_14085</name>
</gene>
<proteinExistence type="predicted"/>
<dbReference type="InterPro" id="IPR035897">
    <property type="entry name" value="Toll_tir_struct_dom_sf"/>
</dbReference>
<accession>A0A938WPQ0</accession>
<dbReference type="InterPro" id="IPR050216">
    <property type="entry name" value="LRR_domain-containing"/>
</dbReference>
<dbReference type="PANTHER" id="PTHR48051">
    <property type="match status" value="1"/>
</dbReference>
<dbReference type="EMBL" id="JACJJL010000032">
    <property type="protein sequence ID" value="MBM6662857.1"/>
    <property type="molecule type" value="Genomic_DNA"/>
</dbReference>
<dbReference type="PROSITE" id="PS50104">
    <property type="entry name" value="TIR"/>
    <property type="match status" value="1"/>
</dbReference>
<dbReference type="InterPro" id="IPR003591">
    <property type="entry name" value="Leu-rich_rpt_typical-subtyp"/>
</dbReference>
<dbReference type="GO" id="GO:0007165">
    <property type="term" value="P:signal transduction"/>
    <property type="evidence" value="ECO:0007669"/>
    <property type="project" value="InterPro"/>
</dbReference>
<evidence type="ECO:0000256" key="2">
    <source>
        <dbReference type="ARBA" id="ARBA00022737"/>
    </source>
</evidence>
<dbReference type="Gene3D" id="3.40.50.10140">
    <property type="entry name" value="Toll/interleukin-1 receptor homology (TIR) domain"/>
    <property type="match status" value="1"/>
</dbReference>